<dbReference type="PANTHER" id="PTHR23080">
    <property type="entry name" value="THAP DOMAIN PROTEIN"/>
    <property type="match status" value="1"/>
</dbReference>
<evidence type="ECO:0000313" key="9">
    <source>
        <dbReference type="Proteomes" id="UP000694427"/>
    </source>
</evidence>
<dbReference type="SMART" id="SM00980">
    <property type="entry name" value="THAP"/>
    <property type="match status" value="1"/>
</dbReference>
<keyword evidence="3 6" id="KW-0863">Zinc-finger</keyword>
<dbReference type="SUPFAM" id="SSF57716">
    <property type="entry name" value="Glucocorticoid receptor-like (DNA-binding domain)"/>
    <property type="match status" value="1"/>
</dbReference>
<dbReference type="Ensembl" id="ENSCCRT00010121939.1">
    <property type="protein sequence ID" value="ENSCCRP00010109589.1"/>
    <property type="gene ID" value="ENSCCRG00010048328.1"/>
</dbReference>
<dbReference type="InterPro" id="IPR006612">
    <property type="entry name" value="THAP_Znf"/>
</dbReference>
<dbReference type="Pfam" id="PF13359">
    <property type="entry name" value="DDE_Tnp_4"/>
    <property type="match status" value="1"/>
</dbReference>
<keyword evidence="5 6" id="KW-0238">DNA-binding</keyword>
<sequence length="452" mass="51952">MTSKRMKVSFQRREDSTSSHHCCVPQCTAFAKFNTFLSFHTFPKDKEIQKRRVVNIRRDHFTVTNQKRVCSRHFQSTDLIEPQPPSGRRRLKNGTVPLLFHWNNFSLPAPRTRVWERVERPNTDTLHTEAPSMDVEFSDHDYCSSAEPAALDLSLDHNEDQIARLQKQIEEITISTKFCLERFAASDDDIRFYTSMTSWAQVQRINETNQHTLRVGFQAQHLSLFNQFFLFLCRIRLGLLEQELAPRFSVSQSTVSRICVTWANYLYFMLGSLAIWPSRSAVDELMPEYFKALYPKTRVILDCTETYSHYKGTTTLKSLVGISPDGSMTFVSSLYTGSISDKEITKSSGILNLLEEGDAVMVDKGFLIKDLLDEIHATVVIPPFLGPSGQFSHEELAHTHNIARLRIHIERAIRRIKEYHIFDRVIPLSLAGSVNQLWTVCGILTNFHGPLF</sequence>
<dbReference type="Proteomes" id="UP000694427">
    <property type="component" value="Unplaced"/>
</dbReference>
<keyword evidence="4" id="KW-0862">Zinc</keyword>
<organism evidence="8 9">
    <name type="scientific">Cyprinus carpio</name>
    <name type="common">Common carp</name>
    <dbReference type="NCBI Taxonomy" id="7962"/>
    <lineage>
        <taxon>Eukaryota</taxon>
        <taxon>Metazoa</taxon>
        <taxon>Chordata</taxon>
        <taxon>Craniata</taxon>
        <taxon>Vertebrata</taxon>
        <taxon>Euteleostomi</taxon>
        <taxon>Actinopterygii</taxon>
        <taxon>Neopterygii</taxon>
        <taxon>Teleostei</taxon>
        <taxon>Ostariophysi</taxon>
        <taxon>Cypriniformes</taxon>
        <taxon>Cyprinidae</taxon>
        <taxon>Cyprininae</taxon>
        <taxon>Cyprinus</taxon>
    </lineage>
</organism>
<evidence type="ECO:0000256" key="4">
    <source>
        <dbReference type="ARBA" id="ARBA00022833"/>
    </source>
</evidence>
<evidence type="ECO:0000256" key="2">
    <source>
        <dbReference type="ARBA" id="ARBA00022723"/>
    </source>
</evidence>
<name>A0A8C1RF64_CYPCA</name>
<dbReference type="InterPro" id="IPR027806">
    <property type="entry name" value="HARBI1_dom"/>
</dbReference>
<reference evidence="8" key="2">
    <citation type="submission" date="2025-09" db="UniProtKB">
        <authorList>
            <consortium name="Ensembl"/>
        </authorList>
    </citation>
    <scope>IDENTIFICATION</scope>
</reference>
<feature type="domain" description="THAP-type" evidence="7">
    <location>
        <begin position="17"/>
        <end position="100"/>
    </location>
</feature>
<dbReference type="InterPro" id="IPR027805">
    <property type="entry name" value="Transposase_HTH_dom"/>
</dbReference>
<evidence type="ECO:0000256" key="5">
    <source>
        <dbReference type="ARBA" id="ARBA00023125"/>
    </source>
</evidence>
<protein>
    <recommendedName>
        <fullName evidence="7">THAP-type domain-containing protein</fullName>
    </recommendedName>
</protein>
<dbReference type="Pfam" id="PF05485">
    <property type="entry name" value="THAP"/>
    <property type="match status" value="1"/>
</dbReference>
<dbReference type="AlphaFoldDB" id="A0A8C1RF64"/>
<comment type="cofactor">
    <cofactor evidence="1">
        <name>a divalent metal cation</name>
        <dbReference type="ChEBI" id="CHEBI:60240"/>
    </cofactor>
</comment>
<evidence type="ECO:0000259" key="7">
    <source>
        <dbReference type="PROSITE" id="PS50950"/>
    </source>
</evidence>
<dbReference type="PROSITE" id="PS50950">
    <property type="entry name" value="ZF_THAP"/>
    <property type="match status" value="1"/>
</dbReference>
<evidence type="ECO:0000256" key="1">
    <source>
        <dbReference type="ARBA" id="ARBA00001968"/>
    </source>
</evidence>
<keyword evidence="2" id="KW-0479">Metal-binding</keyword>
<dbReference type="GO" id="GO:0008270">
    <property type="term" value="F:zinc ion binding"/>
    <property type="evidence" value="ECO:0007669"/>
    <property type="project" value="UniProtKB-KW"/>
</dbReference>
<evidence type="ECO:0000256" key="6">
    <source>
        <dbReference type="PROSITE-ProRule" id="PRU00309"/>
    </source>
</evidence>
<evidence type="ECO:0000313" key="8">
    <source>
        <dbReference type="Ensembl" id="ENSCCRP00010109589.1"/>
    </source>
</evidence>
<dbReference type="GO" id="GO:0003677">
    <property type="term" value="F:DNA binding"/>
    <property type="evidence" value="ECO:0007669"/>
    <property type="project" value="UniProtKB-UniRule"/>
</dbReference>
<accession>A0A8C1RF64</accession>
<proteinExistence type="predicted"/>
<keyword evidence="9" id="KW-1185">Reference proteome</keyword>
<dbReference type="Pfam" id="PF13613">
    <property type="entry name" value="HTH_Tnp_4"/>
    <property type="match status" value="1"/>
</dbReference>
<dbReference type="PANTHER" id="PTHR23080:SF133">
    <property type="entry name" value="SI:CH211-262I1.5-RELATED"/>
    <property type="match status" value="1"/>
</dbReference>
<reference evidence="8" key="1">
    <citation type="submission" date="2025-08" db="UniProtKB">
        <authorList>
            <consortium name="Ensembl"/>
        </authorList>
    </citation>
    <scope>IDENTIFICATION</scope>
</reference>
<evidence type="ECO:0000256" key="3">
    <source>
        <dbReference type="ARBA" id="ARBA00022771"/>
    </source>
</evidence>